<dbReference type="OrthoDB" id="3863176at2"/>
<evidence type="ECO:0000313" key="3">
    <source>
        <dbReference type="EMBL" id="RIX31066.1"/>
    </source>
</evidence>
<dbReference type="PANTHER" id="PTHR46825">
    <property type="entry name" value="D-ALANYL-D-ALANINE-CARBOXYPEPTIDASE/ENDOPEPTIDASE AMPH"/>
    <property type="match status" value="1"/>
</dbReference>
<gene>
    <name evidence="3" type="ORF">D1781_06755</name>
</gene>
<dbReference type="Pfam" id="PF00144">
    <property type="entry name" value="Beta-lactamase"/>
    <property type="match status" value="1"/>
</dbReference>
<protein>
    <submittedName>
        <fullName evidence="3">Class A beta-lactamase-related serine hydrolase</fullName>
    </submittedName>
</protein>
<reference evidence="4" key="1">
    <citation type="submission" date="2018-09" db="EMBL/GenBank/DDBJ databases">
        <authorList>
            <person name="Kim I."/>
        </authorList>
    </citation>
    <scope>NUCLEOTIDE SEQUENCE [LARGE SCALE GENOMIC DNA]</scope>
    <source>
        <strain evidence="4">DD4a</strain>
    </source>
</reference>
<feature type="domain" description="Beta-lactamase-related" evidence="1">
    <location>
        <begin position="14"/>
        <end position="327"/>
    </location>
</feature>
<dbReference type="InterPro" id="IPR056008">
    <property type="entry name" value="DUF7586"/>
</dbReference>
<keyword evidence="3" id="KW-0378">Hydrolase</keyword>
<dbReference type="SUPFAM" id="SSF56601">
    <property type="entry name" value="beta-lactamase/transpeptidase-like"/>
    <property type="match status" value="1"/>
</dbReference>
<dbReference type="GO" id="GO:0016787">
    <property type="term" value="F:hydrolase activity"/>
    <property type="evidence" value="ECO:0007669"/>
    <property type="project" value="UniProtKB-KW"/>
</dbReference>
<dbReference type="RefSeq" id="WP_119481428.1">
    <property type="nucleotide sequence ID" value="NZ_QXTG01000001.1"/>
</dbReference>
<dbReference type="AlphaFoldDB" id="A0A3A1UD90"/>
<name>A0A3A1UD90_9MICO</name>
<dbReference type="InterPro" id="IPR012338">
    <property type="entry name" value="Beta-lactam/transpept-like"/>
</dbReference>
<dbReference type="EMBL" id="QXTG01000001">
    <property type="protein sequence ID" value="RIX31066.1"/>
    <property type="molecule type" value="Genomic_DNA"/>
</dbReference>
<evidence type="ECO:0000313" key="4">
    <source>
        <dbReference type="Proteomes" id="UP000265742"/>
    </source>
</evidence>
<evidence type="ECO:0000259" key="1">
    <source>
        <dbReference type="Pfam" id="PF00144"/>
    </source>
</evidence>
<organism evidence="3 4">
    <name type="scientific">Amnibacterium setariae</name>
    <dbReference type="NCBI Taxonomy" id="2306585"/>
    <lineage>
        <taxon>Bacteria</taxon>
        <taxon>Bacillati</taxon>
        <taxon>Actinomycetota</taxon>
        <taxon>Actinomycetes</taxon>
        <taxon>Micrococcales</taxon>
        <taxon>Microbacteriaceae</taxon>
        <taxon>Amnibacterium</taxon>
    </lineage>
</organism>
<dbReference type="InterPro" id="IPR001466">
    <property type="entry name" value="Beta-lactam-related"/>
</dbReference>
<dbReference type="Pfam" id="PF24491">
    <property type="entry name" value="DUF7586"/>
    <property type="match status" value="1"/>
</dbReference>
<sequence length="449" mass="48527">MPHVLLDATRRALDRIAVEAQRDSRTPALAAGVAHRGDLLWSAGVGTADLADPGVPLGVDTQFAIASNTKTFTAVMVLQLRDEGRLRLDDPVDEHLPGSAHPGVTIRQLLAHSSGMQREPVAAEFWDTLEVPPTDRFVEDWNATERVLEPHRSWHYSNLGYIALGQVVAAKDGRSWAESLQARLLDPVGLRDTTLQARAPKAGLYYVPPYSDVPVEEPVLFTGILAAAGGLSSTVGDLVRWHAFLLDPDDAVLRHDTVAEMLEPQVLRDDRFNGAQGLGFALVRKEGRTWFGHTGGAPGGITGAYSDRESGLTGVVLMNNSVAKTPEGTAIRLGEEVALHDAPLPAPWTPGPTPAPELLPLVGVWFSEGSAFELRIRAGRLEAVVGGADPSTPPSVFEPDGPDAFRTVAGRERGERLVVRRREDGSVRLLSWATYRFTREPLGFGERAV</sequence>
<accession>A0A3A1UD90</accession>
<feature type="domain" description="DUF7586" evidence="2">
    <location>
        <begin position="355"/>
        <end position="439"/>
    </location>
</feature>
<dbReference type="Proteomes" id="UP000265742">
    <property type="component" value="Unassembled WGS sequence"/>
</dbReference>
<dbReference type="Gene3D" id="3.40.710.10">
    <property type="entry name" value="DD-peptidase/beta-lactamase superfamily"/>
    <property type="match status" value="1"/>
</dbReference>
<keyword evidence="4" id="KW-1185">Reference proteome</keyword>
<proteinExistence type="predicted"/>
<dbReference type="PANTHER" id="PTHR46825:SF7">
    <property type="entry name" value="D-ALANYL-D-ALANINE CARBOXYPEPTIDASE"/>
    <property type="match status" value="1"/>
</dbReference>
<comment type="caution">
    <text evidence="3">The sequence shown here is derived from an EMBL/GenBank/DDBJ whole genome shotgun (WGS) entry which is preliminary data.</text>
</comment>
<dbReference type="InterPro" id="IPR050491">
    <property type="entry name" value="AmpC-like"/>
</dbReference>
<evidence type="ECO:0000259" key="2">
    <source>
        <dbReference type="Pfam" id="PF24491"/>
    </source>
</evidence>